<dbReference type="Gene3D" id="2.70.170.10">
    <property type="entry name" value="Neurotransmitter-gated ion-channel ligand-binding domain"/>
    <property type="match status" value="1"/>
</dbReference>
<protein>
    <submittedName>
        <fullName evidence="15">GLRA2-like protein</fullName>
    </submittedName>
</protein>
<evidence type="ECO:0000256" key="8">
    <source>
        <dbReference type="ARBA" id="ARBA00023065"/>
    </source>
</evidence>
<keyword evidence="9 11" id="KW-0472">Membrane</keyword>
<dbReference type="Pfam" id="PF02932">
    <property type="entry name" value="Neur_chan_memb"/>
    <property type="match status" value="1"/>
</dbReference>
<gene>
    <name evidence="15" type="ORF">MAR_023569</name>
    <name evidence="16" type="ORF">MAR_023613</name>
</gene>
<keyword evidence="4" id="KW-1003">Cell membrane</keyword>
<dbReference type="EMBL" id="CP111014">
    <property type="protein sequence ID" value="WAQ99240.1"/>
    <property type="molecule type" value="Genomic_DNA"/>
</dbReference>
<evidence type="ECO:0000256" key="9">
    <source>
        <dbReference type="ARBA" id="ARBA00023136"/>
    </source>
</evidence>
<keyword evidence="8 11" id="KW-0406">Ion transport</keyword>
<reference evidence="15" key="1">
    <citation type="submission" date="2022-11" db="EMBL/GenBank/DDBJ databases">
        <title>Centuries of genome instability and evolution in soft-shell clam transmissible cancer (bioRxiv).</title>
        <authorList>
            <person name="Hart S.F.M."/>
            <person name="Yonemitsu M.A."/>
            <person name="Giersch R.M."/>
            <person name="Beal B.F."/>
            <person name="Arriagada G."/>
            <person name="Davis B.W."/>
            <person name="Ostrander E.A."/>
            <person name="Goff S.P."/>
            <person name="Metzger M.J."/>
        </authorList>
    </citation>
    <scope>NUCLEOTIDE SEQUENCE</scope>
    <source>
        <strain evidence="15">MELC-2E11</strain>
        <tissue evidence="15">Siphon/mantle</tissue>
    </source>
</reference>
<keyword evidence="5 11" id="KW-0812">Transmembrane</keyword>
<evidence type="ECO:0000256" key="3">
    <source>
        <dbReference type="ARBA" id="ARBA00022448"/>
    </source>
</evidence>
<keyword evidence="10 11" id="KW-0407">Ion channel</keyword>
<accession>A0ABY7DNB4</accession>
<evidence type="ECO:0000256" key="7">
    <source>
        <dbReference type="ARBA" id="ARBA00022989"/>
    </source>
</evidence>
<dbReference type="Proteomes" id="UP001164746">
    <property type="component" value="Chromosome 3"/>
</dbReference>
<evidence type="ECO:0000256" key="1">
    <source>
        <dbReference type="ARBA" id="ARBA00004141"/>
    </source>
</evidence>
<feature type="transmembrane region" description="Helical" evidence="11">
    <location>
        <begin position="183"/>
        <end position="205"/>
    </location>
</feature>
<evidence type="ECO:0000259" key="13">
    <source>
        <dbReference type="Pfam" id="PF02931"/>
    </source>
</evidence>
<keyword evidence="7 11" id="KW-1133">Transmembrane helix</keyword>
<dbReference type="InterPro" id="IPR036734">
    <property type="entry name" value="Neur_chan_lig-bd_sf"/>
</dbReference>
<dbReference type="InterPro" id="IPR006028">
    <property type="entry name" value="GABAA/Glycine_rcpt"/>
</dbReference>
<evidence type="ECO:0000259" key="14">
    <source>
        <dbReference type="Pfam" id="PF02932"/>
    </source>
</evidence>
<dbReference type="InterPro" id="IPR036719">
    <property type="entry name" value="Neuro-gated_channel_TM_sf"/>
</dbReference>
<dbReference type="Pfam" id="PF02931">
    <property type="entry name" value="Neur_chan_LBD"/>
    <property type="match status" value="1"/>
</dbReference>
<evidence type="ECO:0000313" key="16">
    <source>
        <dbReference type="EMBL" id="WAQ99240.1"/>
    </source>
</evidence>
<keyword evidence="17" id="KW-1185">Reference proteome</keyword>
<proteinExistence type="inferred from homology"/>
<comment type="similarity">
    <text evidence="11">Belongs to the ligand-gated ion channel (TC 1.A.9) family.</text>
</comment>
<keyword evidence="3 11" id="KW-0813">Transport</keyword>
<evidence type="ECO:0000313" key="17">
    <source>
        <dbReference type="Proteomes" id="UP001164746"/>
    </source>
</evidence>
<evidence type="ECO:0000256" key="2">
    <source>
        <dbReference type="ARBA" id="ARBA00004236"/>
    </source>
</evidence>
<evidence type="ECO:0000313" key="15">
    <source>
        <dbReference type="EMBL" id="WAQ99196.1"/>
    </source>
</evidence>
<dbReference type="SUPFAM" id="SSF63712">
    <property type="entry name" value="Nicotinic receptor ligand binding domain-like"/>
    <property type="match status" value="1"/>
</dbReference>
<dbReference type="Gene3D" id="1.20.58.390">
    <property type="entry name" value="Neurotransmitter-gated ion-channel transmembrane domain"/>
    <property type="match status" value="1"/>
</dbReference>
<dbReference type="PANTHER" id="PTHR18945">
    <property type="entry name" value="NEUROTRANSMITTER GATED ION CHANNEL"/>
    <property type="match status" value="1"/>
</dbReference>
<dbReference type="InterPro" id="IPR038050">
    <property type="entry name" value="Neuro_actylchol_rec"/>
</dbReference>
<dbReference type="PRINTS" id="PR00253">
    <property type="entry name" value="GABAARECEPTR"/>
</dbReference>
<dbReference type="SUPFAM" id="SSF90112">
    <property type="entry name" value="Neurotransmitter-gated ion-channel transmembrane pore"/>
    <property type="match status" value="1"/>
</dbReference>
<dbReference type="EMBL" id="CP111014">
    <property type="protein sequence ID" value="WAQ99196.1"/>
    <property type="molecule type" value="Genomic_DNA"/>
</dbReference>
<evidence type="ECO:0000256" key="11">
    <source>
        <dbReference type="RuleBase" id="RU000687"/>
    </source>
</evidence>
<dbReference type="InterPro" id="IPR018000">
    <property type="entry name" value="Neurotransmitter_ion_chnl_CS"/>
</dbReference>
<evidence type="ECO:0000256" key="12">
    <source>
        <dbReference type="SAM" id="MobiDB-lite"/>
    </source>
</evidence>
<evidence type="ECO:0000256" key="4">
    <source>
        <dbReference type="ARBA" id="ARBA00022475"/>
    </source>
</evidence>
<dbReference type="PRINTS" id="PR00252">
    <property type="entry name" value="NRIONCHANNEL"/>
</dbReference>
<organism evidence="15 17">
    <name type="scientific">Mya arenaria</name>
    <name type="common">Soft-shell clam</name>
    <dbReference type="NCBI Taxonomy" id="6604"/>
    <lineage>
        <taxon>Eukaryota</taxon>
        <taxon>Metazoa</taxon>
        <taxon>Spiralia</taxon>
        <taxon>Lophotrochozoa</taxon>
        <taxon>Mollusca</taxon>
        <taxon>Bivalvia</taxon>
        <taxon>Autobranchia</taxon>
        <taxon>Heteroconchia</taxon>
        <taxon>Euheterodonta</taxon>
        <taxon>Imparidentia</taxon>
        <taxon>Neoheterodontei</taxon>
        <taxon>Myida</taxon>
        <taxon>Myoidea</taxon>
        <taxon>Myidae</taxon>
        <taxon>Mya</taxon>
    </lineage>
</organism>
<feature type="domain" description="Neurotransmitter-gated ion-channel ligand-binding" evidence="13">
    <location>
        <begin position="31"/>
        <end position="159"/>
    </location>
</feature>
<evidence type="ECO:0000256" key="6">
    <source>
        <dbReference type="ARBA" id="ARBA00022729"/>
    </source>
</evidence>
<feature type="transmembrane region" description="Helical" evidence="11">
    <location>
        <begin position="354"/>
        <end position="373"/>
    </location>
</feature>
<sequence>MDSVDVTSWERQVEVTVNMFIVNMFAVSEIDMDSRLVYNDTLNLTRIELDPSMFGAIWQPDMFIATEKYSDFHEVTVRNQMVHIYPNGIIQYSARVTGAFFCAMDLRKYPFDTQECEFELENGFDTTKLKFIWDDPPMTMSKNIKLPQFNLTSISTYNCDREYFGIKYPCIGVKFILERDYSFYLIQIFVPSILIVILSWVNFWLDCTSVPGRVSLALLTVLTMTTQSSGARENLPAVSYVKAIDVWMAACLAFVFLGLVEFAYVNVQSRVSTRRQMSYSKPVHELVQAVHNNMNGDINENEKENESQTSSESTCDTKEHLSNKGSECTKSYLICLKSLAGIERARAVDKISRVLFPLLFIIFNICYWTYVFLWSPAFMEGL</sequence>
<dbReference type="InterPro" id="IPR006202">
    <property type="entry name" value="Neur_chan_lig-bd"/>
</dbReference>
<dbReference type="PROSITE" id="PS00236">
    <property type="entry name" value="NEUROTR_ION_CHANNEL"/>
    <property type="match status" value="1"/>
</dbReference>
<dbReference type="InterPro" id="IPR006029">
    <property type="entry name" value="Neurotrans-gated_channel_TM"/>
</dbReference>
<evidence type="ECO:0000256" key="10">
    <source>
        <dbReference type="ARBA" id="ARBA00023303"/>
    </source>
</evidence>
<evidence type="ECO:0000256" key="5">
    <source>
        <dbReference type="ARBA" id="ARBA00022692"/>
    </source>
</evidence>
<feature type="domain" description="Neurotransmitter-gated ion-channel transmembrane" evidence="14">
    <location>
        <begin position="189"/>
        <end position="326"/>
    </location>
</feature>
<feature type="transmembrane region" description="Helical" evidence="11">
    <location>
        <begin position="246"/>
        <end position="267"/>
    </location>
</feature>
<comment type="subcellular location">
    <subcellularLocation>
        <location evidence="2">Cell membrane</location>
    </subcellularLocation>
    <subcellularLocation>
        <location evidence="1">Membrane</location>
        <topology evidence="1">Multi-pass membrane protein</topology>
    </subcellularLocation>
</comment>
<comment type="caution">
    <text evidence="11">Lacks conserved residue(s) required for the propagation of feature annotation.</text>
</comment>
<feature type="region of interest" description="Disordered" evidence="12">
    <location>
        <begin position="296"/>
        <end position="323"/>
    </location>
</feature>
<keyword evidence="6" id="KW-0732">Signal</keyword>
<name>A0ABY7DNB4_MYAAR</name>
<dbReference type="InterPro" id="IPR006201">
    <property type="entry name" value="Neur_channel"/>
</dbReference>
<dbReference type="CDD" id="cd19049">
    <property type="entry name" value="LGIC_TM_anion"/>
    <property type="match status" value="1"/>
</dbReference>